<evidence type="ECO:0000313" key="1">
    <source>
        <dbReference type="EMBL" id="KAJ0045456.1"/>
    </source>
</evidence>
<organism evidence="1 2">
    <name type="scientific">Pistacia integerrima</name>
    <dbReference type="NCBI Taxonomy" id="434235"/>
    <lineage>
        <taxon>Eukaryota</taxon>
        <taxon>Viridiplantae</taxon>
        <taxon>Streptophyta</taxon>
        <taxon>Embryophyta</taxon>
        <taxon>Tracheophyta</taxon>
        <taxon>Spermatophyta</taxon>
        <taxon>Magnoliopsida</taxon>
        <taxon>eudicotyledons</taxon>
        <taxon>Gunneridae</taxon>
        <taxon>Pentapetalae</taxon>
        <taxon>rosids</taxon>
        <taxon>malvids</taxon>
        <taxon>Sapindales</taxon>
        <taxon>Anacardiaceae</taxon>
        <taxon>Pistacia</taxon>
    </lineage>
</organism>
<dbReference type="Proteomes" id="UP001163603">
    <property type="component" value="Chromosome 3"/>
</dbReference>
<comment type="caution">
    <text evidence="1">The sequence shown here is derived from an EMBL/GenBank/DDBJ whole genome shotgun (WGS) entry which is preliminary data.</text>
</comment>
<dbReference type="EMBL" id="CM047738">
    <property type="protein sequence ID" value="KAJ0045456.1"/>
    <property type="molecule type" value="Genomic_DNA"/>
</dbReference>
<evidence type="ECO:0000313" key="2">
    <source>
        <dbReference type="Proteomes" id="UP001163603"/>
    </source>
</evidence>
<sequence>MVKTKRQKQRQNPPWEDLNPFVLSMIFGCLSPQDLLFCPTYVCKAWLSATIFTLFRNSILDLRLIDDLEDEKQRSRFTHLLKLAIDHFQQDWVTIYFPSKYIFGYFATVYIAERTPNISCVFWPSDVSSRALPIYISLFYWKKLGVFHARLNPEEGFALLSQLAEFCKSLVELGVHGEVTEREAICIIEGFPRLKLLDLSESTLSSKGLESLLDQRLKNLKELNILHCLILDDNDKDINETDYCLLKAWRKQLLAKASKLKNLKKFMHCLESSCQECKDVNN</sequence>
<protein>
    <submittedName>
        <fullName evidence="1">Uncharacterized protein</fullName>
    </submittedName>
</protein>
<keyword evidence="2" id="KW-1185">Reference proteome</keyword>
<reference evidence="2" key="1">
    <citation type="journal article" date="2023" name="G3 (Bethesda)">
        <title>Genome assembly and association tests identify interacting loci associated with vigor, precocity, and sex in interspecific pistachio rootstocks.</title>
        <authorList>
            <person name="Palmer W."/>
            <person name="Jacygrad E."/>
            <person name="Sagayaradj S."/>
            <person name="Cavanaugh K."/>
            <person name="Han R."/>
            <person name="Bertier L."/>
            <person name="Beede B."/>
            <person name="Kafkas S."/>
            <person name="Golino D."/>
            <person name="Preece J."/>
            <person name="Michelmore R."/>
        </authorList>
    </citation>
    <scope>NUCLEOTIDE SEQUENCE [LARGE SCALE GENOMIC DNA]</scope>
</reference>
<proteinExistence type="predicted"/>
<name>A0ACC0Z2Q4_9ROSI</name>
<gene>
    <name evidence="1" type="ORF">Pint_04665</name>
</gene>
<accession>A0ACC0Z2Q4</accession>